<dbReference type="EMBL" id="QURH01000312">
    <property type="protein sequence ID" value="RFU40033.1"/>
    <property type="molecule type" value="Genomic_DNA"/>
</dbReference>
<name>A0A372JJ32_9ACTN</name>
<evidence type="ECO:0000256" key="1">
    <source>
        <dbReference type="SAM" id="SignalP"/>
    </source>
</evidence>
<protein>
    <recommendedName>
        <fullName evidence="4">Secreted protein</fullName>
    </recommendedName>
</protein>
<keyword evidence="1" id="KW-0732">Signal</keyword>
<dbReference type="OrthoDB" id="4243196at2"/>
<dbReference type="RefSeq" id="WP_117358824.1">
    <property type="nucleotide sequence ID" value="NZ_QURH01000312.1"/>
</dbReference>
<gene>
    <name evidence="2" type="ORF">DZF91_19160</name>
</gene>
<dbReference type="Proteomes" id="UP000261811">
    <property type="component" value="Unassembled WGS sequence"/>
</dbReference>
<evidence type="ECO:0000313" key="3">
    <source>
        <dbReference type="Proteomes" id="UP000261811"/>
    </source>
</evidence>
<comment type="caution">
    <text evidence="2">The sequence shown here is derived from an EMBL/GenBank/DDBJ whole genome shotgun (WGS) entry which is preliminary data.</text>
</comment>
<feature type="chain" id="PRO_5016763931" description="Secreted protein" evidence="1">
    <location>
        <begin position="30"/>
        <end position="102"/>
    </location>
</feature>
<organism evidence="2 3">
    <name type="scientific">Actinomadura logoneensis</name>
    <dbReference type="NCBI Taxonomy" id="2293572"/>
    <lineage>
        <taxon>Bacteria</taxon>
        <taxon>Bacillati</taxon>
        <taxon>Actinomycetota</taxon>
        <taxon>Actinomycetes</taxon>
        <taxon>Streptosporangiales</taxon>
        <taxon>Thermomonosporaceae</taxon>
        <taxon>Actinomadura</taxon>
    </lineage>
</organism>
<proteinExistence type="predicted"/>
<feature type="signal peptide" evidence="1">
    <location>
        <begin position="1"/>
        <end position="29"/>
    </location>
</feature>
<keyword evidence="3" id="KW-1185">Reference proteome</keyword>
<dbReference type="AlphaFoldDB" id="A0A372JJ32"/>
<reference evidence="2 3" key="1">
    <citation type="submission" date="2018-08" db="EMBL/GenBank/DDBJ databases">
        <title>Actinomadura jelena sp. nov., a novel Actinomycete isolated from soil in Chad.</title>
        <authorList>
            <person name="Shi L."/>
        </authorList>
    </citation>
    <scope>NUCLEOTIDE SEQUENCE [LARGE SCALE GENOMIC DNA]</scope>
    <source>
        <strain evidence="2 3">NEAU-G17</strain>
    </source>
</reference>
<evidence type="ECO:0008006" key="4">
    <source>
        <dbReference type="Google" id="ProtNLM"/>
    </source>
</evidence>
<sequence length="102" mass="10968">MRTRNVSRLTGFGLAITTTAGLFTVAAPAAFATPDGCWSRITSSVRGRGACTDMSDPGSWRLGIRCNGQNYYTPRKYTSTPASKDCPSGTTISHVWIDTFPT</sequence>
<evidence type="ECO:0000313" key="2">
    <source>
        <dbReference type="EMBL" id="RFU40033.1"/>
    </source>
</evidence>
<accession>A0A372JJ32</accession>